<evidence type="ECO:0008006" key="12">
    <source>
        <dbReference type="Google" id="ProtNLM"/>
    </source>
</evidence>
<feature type="domain" description="MacB-like periplasmic core" evidence="9">
    <location>
        <begin position="17"/>
        <end position="237"/>
    </location>
</feature>
<comment type="subcellular location">
    <subcellularLocation>
        <location evidence="1">Cell membrane</location>
        <topology evidence="1">Multi-pass membrane protein</topology>
    </subcellularLocation>
</comment>
<dbReference type="PANTHER" id="PTHR30572:SF4">
    <property type="entry name" value="ABC TRANSPORTER PERMEASE YTRF"/>
    <property type="match status" value="1"/>
</dbReference>
<evidence type="ECO:0000256" key="4">
    <source>
        <dbReference type="ARBA" id="ARBA00022989"/>
    </source>
</evidence>
<keyword evidence="4 7" id="KW-1133">Transmembrane helix</keyword>
<dbReference type="InterPro" id="IPR003838">
    <property type="entry name" value="ABC3_permease_C"/>
</dbReference>
<gene>
    <name evidence="10" type="ORF">TVD_07635</name>
</gene>
<evidence type="ECO:0000256" key="3">
    <source>
        <dbReference type="ARBA" id="ARBA00022692"/>
    </source>
</evidence>
<feature type="transmembrane region" description="Helical" evidence="7">
    <location>
        <begin position="319"/>
        <end position="346"/>
    </location>
</feature>
<keyword evidence="3 7" id="KW-0812">Transmembrane</keyword>
<name>A0A0G3G6Y2_9GAMM</name>
<evidence type="ECO:0000256" key="2">
    <source>
        <dbReference type="ARBA" id="ARBA00022475"/>
    </source>
</evidence>
<dbReference type="Pfam" id="PF02687">
    <property type="entry name" value="FtsX"/>
    <property type="match status" value="1"/>
</dbReference>
<dbReference type="GO" id="GO:0005886">
    <property type="term" value="C:plasma membrane"/>
    <property type="evidence" value="ECO:0007669"/>
    <property type="project" value="UniProtKB-SubCell"/>
</dbReference>
<dbReference type="KEGG" id="tvr:TVD_07635"/>
<sequence length="394" mass="41646">MLLGEASRNIVATKQRSLLALLGIVIGTASVIAMLNVGSIMHNAVLEQFRAMGTNVINIRQRYATDEDDPARNQLDLALARALGPALPQLIQVAPFDGASSQLRAGAETQNIRLTGATEALQGLLRVRLAAGRWVSELDGVELQGVVGSEVASSYAAQTNQALEVGARVGLGGYTMTVAGILEPYPRGGGVSPISPNRTIFLPIEALQRFDADDELEGILARVHPQADHQELARTIETWVEERAPGLPVEVNSAEQLLANMEQQSRMFTIMLGAIGSIALIVGGVGIMNIMLVSVTERRKEIGIRLAIGARNADIRRQFLAEAVMLCLLGGVIGAALGTGVAIAFAHFTGNAFVAAPMAVLLGVSVSTLTGIAFGYYPALQASRLDPIIALRSE</sequence>
<keyword evidence="11" id="KW-1185">Reference proteome</keyword>
<evidence type="ECO:0000256" key="1">
    <source>
        <dbReference type="ARBA" id="ARBA00004651"/>
    </source>
</evidence>
<dbReference type="PATRIC" id="fig|106634.4.peg.1556"/>
<comment type="similarity">
    <text evidence="6">Belongs to the ABC-4 integral membrane protein family.</text>
</comment>
<dbReference type="Proteomes" id="UP000064201">
    <property type="component" value="Chromosome"/>
</dbReference>
<dbReference type="InterPro" id="IPR050250">
    <property type="entry name" value="Macrolide_Exporter_MacB"/>
</dbReference>
<feature type="domain" description="ABC3 transporter permease C-terminal" evidence="8">
    <location>
        <begin position="275"/>
        <end position="387"/>
    </location>
</feature>
<evidence type="ECO:0000313" key="10">
    <source>
        <dbReference type="EMBL" id="AKJ95237.1"/>
    </source>
</evidence>
<evidence type="ECO:0000256" key="5">
    <source>
        <dbReference type="ARBA" id="ARBA00023136"/>
    </source>
</evidence>
<accession>A0A0G3G6Y2</accession>
<feature type="transmembrane region" description="Helical" evidence="7">
    <location>
        <begin position="18"/>
        <end position="41"/>
    </location>
</feature>
<dbReference type="PANTHER" id="PTHR30572">
    <property type="entry name" value="MEMBRANE COMPONENT OF TRANSPORTER-RELATED"/>
    <property type="match status" value="1"/>
</dbReference>
<evidence type="ECO:0000259" key="9">
    <source>
        <dbReference type="Pfam" id="PF12704"/>
    </source>
</evidence>
<evidence type="ECO:0000313" key="11">
    <source>
        <dbReference type="Proteomes" id="UP000064201"/>
    </source>
</evidence>
<dbReference type="STRING" id="106634.TVD_07635"/>
<reference evidence="10 11" key="1">
    <citation type="submission" date="2015-04" db="EMBL/GenBank/DDBJ databases">
        <title>Complete Sequence for the Genome of the Thioalkalivibrio versutus D301.</title>
        <authorList>
            <person name="Mu T."/>
            <person name="Zhou J."/>
            <person name="Xu X."/>
        </authorList>
    </citation>
    <scope>NUCLEOTIDE SEQUENCE [LARGE SCALE GENOMIC DNA]</scope>
    <source>
        <strain evidence="10 11">D301</strain>
    </source>
</reference>
<evidence type="ECO:0000259" key="8">
    <source>
        <dbReference type="Pfam" id="PF02687"/>
    </source>
</evidence>
<evidence type="ECO:0000256" key="7">
    <source>
        <dbReference type="SAM" id="Phobius"/>
    </source>
</evidence>
<feature type="transmembrane region" description="Helical" evidence="7">
    <location>
        <begin position="352"/>
        <end position="377"/>
    </location>
</feature>
<dbReference type="Pfam" id="PF12704">
    <property type="entry name" value="MacB_PCD"/>
    <property type="match status" value="1"/>
</dbReference>
<evidence type="ECO:0000256" key="6">
    <source>
        <dbReference type="ARBA" id="ARBA00038076"/>
    </source>
</evidence>
<dbReference type="OrthoDB" id="9770036at2"/>
<dbReference type="GO" id="GO:0022857">
    <property type="term" value="F:transmembrane transporter activity"/>
    <property type="evidence" value="ECO:0007669"/>
    <property type="project" value="TreeGrafter"/>
</dbReference>
<dbReference type="EMBL" id="CP011367">
    <property type="protein sequence ID" value="AKJ95237.1"/>
    <property type="molecule type" value="Genomic_DNA"/>
</dbReference>
<dbReference type="AlphaFoldDB" id="A0A0G3G6Y2"/>
<dbReference type="RefSeq" id="WP_047251254.1">
    <property type="nucleotide sequence ID" value="NZ_CP011367.1"/>
</dbReference>
<proteinExistence type="inferred from homology"/>
<organism evidence="10 11">
    <name type="scientific">Thioalkalivibrio versutus</name>
    <dbReference type="NCBI Taxonomy" id="106634"/>
    <lineage>
        <taxon>Bacteria</taxon>
        <taxon>Pseudomonadati</taxon>
        <taxon>Pseudomonadota</taxon>
        <taxon>Gammaproteobacteria</taxon>
        <taxon>Chromatiales</taxon>
        <taxon>Ectothiorhodospiraceae</taxon>
        <taxon>Thioalkalivibrio</taxon>
    </lineage>
</organism>
<protein>
    <recommendedName>
        <fullName evidence="12">ABC transporter permease</fullName>
    </recommendedName>
</protein>
<keyword evidence="2" id="KW-1003">Cell membrane</keyword>
<feature type="transmembrane region" description="Helical" evidence="7">
    <location>
        <begin position="267"/>
        <end position="295"/>
    </location>
</feature>
<dbReference type="InterPro" id="IPR025857">
    <property type="entry name" value="MacB_PCD"/>
</dbReference>
<keyword evidence="5 7" id="KW-0472">Membrane</keyword>